<organism evidence="2 3">
    <name type="scientific">Pseudozobellia thermophila</name>
    <dbReference type="NCBI Taxonomy" id="192903"/>
    <lineage>
        <taxon>Bacteria</taxon>
        <taxon>Pseudomonadati</taxon>
        <taxon>Bacteroidota</taxon>
        <taxon>Flavobacteriia</taxon>
        <taxon>Flavobacteriales</taxon>
        <taxon>Flavobacteriaceae</taxon>
        <taxon>Pseudozobellia</taxon>
    </lineage>
</organism>
<dbReference type="EMBL" id="FQYU01000004">
    <property type="protein sequence ID" value="SHJ39643.1"/>
    <property type="molecule type" value="Genomic_DNA"/>
</dbReference>
<evidence type="ECO:0000256" key="1">
    <source>
        <dbReference type="SAM" id="SignalP"/>
    </source>
</evidence>
<gene>
    <name evidence="2" type="ORF">SAMN04488513_104174</name>
</gene>
<feature type="signal peptide" evidence="1">
    <location>
        <begin position="1"/>
        <end position="23"/>
    </location>
</feature>
<dbReference type="InterPro" id="IPR026341">
    <property type="entry name" value="T9SS_type_B"/>
</dbReference>
<evidence type="ECO:0000313" key="3">
    <source>
        <dbReference type="Proteomes" id="UP000184543"/>
    </source>
</evidence>
<dbReference type="NCBIfam" id="TIGR04131">
    <property type="entry name" value="Bac_Flav_CTERM"/>
    <property type="match status" value="1"/>
</dbReference>
<dbReference type="OrthoDB" id="607469at2"/>
<reference evidence="3" key="1">
    <citation type="submission" date="2016-11" db="EMBL/GenBank/DDBJ databases">
        <authorList>
            <person name="Varghese N."/>
            <person name="Submissions S."/>
        </authorList>
    </citation>
    <scope>NUCLEOTIDE SEQUENCE [LARGE SCALE GENOMIC DNA]</scope>
    <source>
        <strain evidence="3">DSM 19858</strain>
    </source>
</reference>
<accession>A0A1M6IYZ9</accession>
<dbReference type="RefSeq" id="WP_072994206.1">
    <property type="nucleotide sequence ID" value="NZ_FQYU01000004.1"/>
</dbReference>
<proteinExistence type="predicted"/>
<keyword evidence="1" id="KW-0732">Signal</keyword>
<sequence length="2920" mass="308144">MFPKKMRHVLVALLFLSVTVVCATTMANANVHTLISEVAEAVKEAVSLEKDETKDNRSAFLKNSVKDKKEGKSASAPMFMTIVQGYDQVETCTNDGATVARFILCGDSDDRTISLSGGPYGSVSWQELTGATPNTNLACPDYSATYTEVGIGNTFNLDASSISAVNGAEFRVQVNGGQFYYIEVVKSTITQTYTKKNYVCNSPGRIEITGLPNSYQFRIREGANPFGPYQSSSIFDNLGPGSYQVQARLNIEGQVCEYLYEIIEIEQVDMEIDVSFTNPVCSGETGSIDVTVNPEVPGPYVYTLLDENGVEIEFTSTITSNTYTFGAVSEGTYAVKVETNECKEDIPNGIPAPIQYTDVNGDPITVGVGLSPISVDTDTNGMSFGCSTISSVDIDVTPSGGSGSYSYTVSDGGDSGGFFSGTSSYTVTSPGTYTFYITDDQGCTAEKSEYVAELTPPDITASDIVGTCTNGGGKVEFNIVDAKGFNLEFRATNDPSDPFISSSTIPVADGTYNIVEVQYSQGAFSCVLSLPPVTVTSAGGLSSSWTLTQDYTCANGGAIIDFAPASGGSGSGYEYSIDGTFQSGTTFTGVAPGTYTPYVRDDAGCYQALSPITVSEPVPPTSINFVQDNLDCATGTSRVTIDVQPASFSVAQYEIISSHPTTTLPPAQASNVFNGLNLDTSYQFEITDTDGCTYTASFTTGGISSIRAQVKSGGDRKVCPGATDGNGAFLVDGFATDYDYTIVRLPGTPVASGTSSDLEIPITGLGAGTYEITVTDNDTNCTSTASFDVEEAGTPLSVSPAVTDMSCQNLNIGRVVASATGGFGGYRYQLDWPPSDGRTDGPKTGNTFGNLTEEGTYTLTVIDSEGCTASTTFTLTEIDAPAISFDSADYCYSTTNDAEITVSSTAGTAPIGSHQYRINGGALVTPGTPGTHTFTGLVPGNYTIEVVDGNGCTASTSTIRIPPQIQVSLDINEEIACGGTGEMQIDVSGGDISNLSATSYTILKDGVPVAGHTGNPLPGASFTYTMSYSDYGDYTVEVSDSNGCNAVSEPLTFAEPTNIAANHRIVGPSCGDNNSGFVEIIPVVASGVPPFEVVFAPVGELQNDPLDPNNPAGPDPIDYNFTAQTIYSGLAAGDYEYVVKDARNCTTGVIPITVAPDPNPAPEITVTPIDATCSGGDLSGGVTVSMPTFGIEEYTVIVEDSYGNPIVTRENVVDTNFPLTINDPGLVPGNYQVVVLDSRGCNDLETFTIDTSSLDIVPHYPTPPGICTPGGTTVCVDIINGTGPYEIRLADPDPLAGWTTPNNPPDNHCFSNLLWGVSYTVEVRDLGTGCTYEEVITLPDNGSLDVALAIDNANCYNGDVGLEYTITSGTGPYNVVITNLDTGDVVLNLTNSVVTNDTFPVPSGHYGISVEDTATNCSDGDEDEAILLTPRVDVIDNQNANCNDMGQLTVRGSGGTPYSTGAPYRYAFMPAGTPPTLTDFSDAATVFLPGSPAPGTEYDIWVRDANDCSYRVSAAVIQENPALPLIDPIVENQCDVTASSAGGFDIVLSLPGNFETPTFTLNGISQTVAHTGDPAINTTASFTVNNIGSYDFNIIDADGCEVNGVAEVFQVLTASGDFTSEPSCEVDDGVITITADGGSGDFSYHLTGTDIFWGTVDIVDPNSDGIFEGIPAGDYQVEITDNIVDNGFTNCTITVGGIVRSAPTSPVIDDTGASDVSCNGANDGSISASLTPGTDVDGIQEYNLYSGTIGALPSNLDTSSRINTNLSGSFTALAPGTYVIEVVTDRDCFDREEVVINEPPPFEIDAVAGTLACNPAANQYSTTIVSASIVPGNVGNGGPYGYKIDPADSYQSSPDFVIVDTGSDQTITIYAIDANGCEFIDSVTVLAPNEVTATITQLSPMDCENPERIRIDVTGTTNFIIEDQGFSVASVSPVSQPSGTFVEFDLPMVAGEYNLQVNDQNGCTYPIQAYVVNEPVLPEVTISQNEPVGCFGATDGVLNIEITNLASLTNFSGVYEYTVYEASDPGFSGGAFGTPVGGNSTGTIDATLNNPATITGLEGGSLRVVIREQGKTVGACNVFSNVSTVQTPNEQLLITTMEEIGRVGCTEDLGEIVVTTQGGWDNLPYEYMLEYENPVGSGFAPHSNPAYASFAANGTNNRFTGLSSGNYRVTVRDSEGCTHTAELELLPVPPIEAEAIITRELECPLGNDAVIVAVEPGTTTPGAIGGVPTGGYQYRLLSLGSNDNTDVVSSTGYQSDPEFVGAAGTGVIPAGFYAVEVVSTLGCSFVTDPIEVVAPPPINPVLIQTSVPACGNDATMMIRVNNPQGGAYEYSVNNSGGPWFPIDELDSNGLPVKTGIPGTIGQSYRYEVRKVGSLSSCLARKTNGITITAAQPLTLDPTSPTFDVSCAYEVDGRIEAVANGGTGVYEFRIYDTDPGTDAFAAESLPTYNNLPMQDYGTFENLEAGSYWISVISRQNCGVVQGPFVIDEPQPVTIDYSSTPTSCYGESDGTITMEVTSSASGLVKFSIEPNLSEFFSDPDNPTVYTFTDLPANTPSNPSYTVLAQDEEGCPQTFEIVVTEPDELEVTDVATTPETCIGFADGTAQLTVTGGTPFVDPTTMATYYETKLVGPGSDGSEVFERNDNLFFDNLIGGETYIVFVQDANLCGTDVAIPIEIGVDLTAEPIIQYGCEGIFPNSTVTIEMHEDGLMPQLLFALNPADPTDAITAMATTEHTWGDLPAGDYTAYIYHENGCTNMVEFTMDAYDPLTLTAEKTGPNEITATAEGGFGGYEFFFDGVSYGSEGIYTTTESGTVDIRVVDQNGCEAVATIPFEFTGMLEIPNFFSPNGDNENDYWAPGNREFFPNIEVIIYDRYGRVVAELDQVSKWDGTYDGKELPTGDYWYVVNQNDDRDIRYVGHFTLYR</sequence>
<dbReference type="STRING" id="192903.SAMN04488513_104174"/>
<dbReference type="Pfam" id="PF13585">
    <property type="entry name" value="CHU_C"/>
    <property type="match status" value="1"/>
</dbReference>
<name>A0A1M6IYZ9_9FLAO</name>
<protein>
    <submittedName>
        <fullName evidence="2">Gliding motility-associated C-terminal domain-containing protein</fullName>
    </submittedName>
</protein>
<dbReference type="InterPro" id="IPR025667">
    <property type="entry name" value="SprB_repeat"/>
</dbReference>
<keyword evidence="3" id="KW-1185">Reference proteome</keyword>
<evidence type="ECO:0000313" key="2">
    <source>
        <dbReference type="EMBL" id="SHJ39643.1"/>
    </source>
</evidence>
<dbReference type="Proteomes" id="UP000184543">
    <property type="component" value="Unassembled WGS sequence"/>
</dbReference>
<feature type="chain" id="PRO_5013110539" evidence="1">
    <location>
        <begin position="24"/>
        <end position="2920"/>
    </location>
</feature>
<dbReference type="Pfam" id="PF13573">
    <property type="entry name" value="SprB"/>
    <property type="match status" value="1"/>
</dbReference>